<proteinExistence type="predicted"/>
<protein>
    <submittedName>
        <fullName evidence="1">Epoxyqueuosine reductase</fullName>
    </submittedName>
</protein>
<evidence type="ECO:0000313" key="2">
    <source>
        <dbReference type="Proteomes" id="UP000772181"/>
    </source>
</evidence>
<sequence length="289" mass="32779">MEEKIRQSIVSFVRESPANSMFHLDGSPFFEEPLVGFADGHDPLFAQFKNIIGDYHLTPQEIMEKALQDEEMPVNKELERISVICYILPITAQIRKSNRSKKHHPSIQWAHARNCGERFSDAVRDHVVMEVREMGYMAVAPMRMEYFKYIMESGPKGVVASNWSERHAAYVAGLGTFSLSDGFITPKGIAMRCGTIVTNMPLQPSERPYPDHYHNCLFYREGTCKVCIQRCPVGAISETGHDKQKCLWYLRDYLGPLLKGRYNCDFTTGCGLCQTAVPCEQSIPPSQKA</sequence>
<comment type="caution">
    <text evidence="1">The sequence shown here is derived from an EMBL/GenBank/DDBJ whole genome shotgun (WGS) entry which is preliminary data.</text>
</comment>
<dbReference type="EMBL" id="JACQWF010000095">
    <property type="protein sequence ID" value="MBI4595142.1"/>
    <property type="molecule type" value="Genomic_DNA"/>
</dbReference>
<dbReference type="Proteomes" id="UP000772181">
    <property type="component" value="Unassembled WGS sequence"/>
</dbReference>
<accession>A0A933LQB0</accession>
<dbReference type="PANTHER" id="PTHR42827:SF1">
    <property type="entry name" value="IRON-SULFUR CLUSTER-BINDING PROTEIN"/>
    <property type="match status" value="1"/>
</dbReference>
<gene>
    <name evidence="1" type="ORF">HY730_02060</name>
</gene>
<evidence type="ECO:0000313" key="1">
    <source>
        <dbReference type="EMBL" id="MBI4595142.1"/>
    </source>
</evidence>
<reference evidence="1" key="1">
    <citation type="submission" date="2020-07" db="EMBL/GenBank/DDBJ databases">
        <title>Huge and variable diversity of episymbiotic CPR bacteria and DPANN archaea in groundwater ecosystems.</title>
        <authorList>
            <person name="He C.Y."/>
            <person name="Keren R."/>
            <person name="Whittaker M."/>
            <person name="Farag I.F."/>
            <person name="Doudna J."/>
            <person name="Cate J.H.D."/>
            <person name="Banfield J.F."/>
        </authorList>
    </citation>
    <scope>NUCLEOTIDE SEQUENCE</scope>
    <source>
        <strain evidence="1">NC_groundwater_1482_Ag_S-0.65um_47_24</strain>
    </source>
</reference>
<name>A0A933LQB0_UNCTE</name>
<organism evidence="1 2">
    <name type="scientific">Tectimicrobiota bacterium</name>
    <dbReference type="NCBI Taxonomy" id="2528274"/>
    <lineage>
        <taxon>Bacteria</taxon>
        <taxon>Pseudomonadati</taxon>
        <taxon>Nitrospinota/Tectimicrobiota group</taxon>
        <taxon>Candidatus Tectimicrobiota</taxon>
    </lineage>
</organism>
<dbReference type="AlphaFoldDB" id="A0A933LQB0"/>
<dbReference type="PANTHER" id="PTHR42827">
    <property type="entry name" value="IRON-SULFUR CLUSTER-BINDING PROTEIN-RELATED"/>
    <property type="match status" value="1"/>
</dbReference>